<keyword evidence="3" id="KW-1185">Reference proteome</keyword>
<evidence type="ECO:0000313" key="3">
    <source>
        <dbReference type="Proteomes" id="UP000688137"/>
    </source>
</evidence>
<protein>
    <submittedName>
        <fullName evidence="2">Uncharacterized protein</fullName>
    </submittedName>
</protein>
<proteinExistence type="predicted"/>
<organism evidence="2 3">
    <name type="scientific">Paramecium primaurelia</name>
    <dbReference type="NCBI Taxonomy" id="5886"/>
    <lineage>
        <taxon>Eukaryota</taxon>
        <taxon>Sar</taxon>
        <taxon>Alveolata</taxon>
        <taxon>Ciliophora</taxon>
        <taxon>Intramacronucleata</taxon>
        <taxon>Oligohymenophorea</taxon>
        <taxon>Peniculida</taxon>
        <taxon>Parameciidae</taxon>
        <taxon>Paramecium</taxon>
    </lineage>
</organism>
<dbReference type="EMBL" id="CAJJDM010000011">
    <property type="protein sequence ID" value="CAD8049587.1"/>
    <property type="molecule type" value="Genomic_DNA"/>
</dbReference>
<comment type="caution">
    <text evidence="2">The sequence shown here is derived from an EMBL/GenBank/DDBJ whole genome shotgun (WGS) entry which is preliminary data.</text>
</comment>
<name>A0A8S1K407_PARPR</name>
<reference evidence="2" key="1">
    <citation type="submission" date="2021-01" db="EMBL/GenBank/DDBJ databases">
        <authorList>
            <consortium name="Genoscope - CEA"/>
            <person name="William W."/>
        </authorList>
    </citation>
    <scope>NUCLEOTIDE SEQUENCE</scope>
</reference>
<feature type="coiled-coil region" evidence="1">
    <location>
        <begin position="26"/>
        <end position="71"/>
    </location>
</feature>
<dbReference type="Proteomes" id="UP000688137">
    <property type="component" value="Unassembled WGS sequence"/>
</dbReference>
<evidence type="ECO:0000256" key="1">
    <source>
        <dbReference type="SAM" id="Coils"/>
    </source>
</evidence>
<sequence length="74" mass="9033">MFRKIQITISLKINSNHFNILRNDIIQNLQKELNDEWKERQKIEEEATNLITEQELEIDKLEKQLKMLEEQHSQ</sequence>
<keyword evidence="1" id="KW-0175">Coiled coil</keyword>
<evidence type="ECO:0000313" key="2">
    <source>
        <dbReference type="EMBL" id="CAD8049587.1"/>
    </source>
</evidence>
<dbReference type="AlphaFoldDB" id="A0A8S1K407"/>
<accession>A0A8S1K407</accession>
<gene>
    <name evidence="2" type="ORF">PPRIM_AZ9-3.1.T0140064</name>
</gene>